<gene>
    <name evidence="2" type="ORF">NBEOAGPD_4109</name>
</gene>
<proteinExistence type="predicted"/>
<dbReference type="AlphaFoldDB" id="A0AA37MF31"/>
<dbReference type="EMBL" id="BPQM01000115">
    <property type="protein sequence ID" value="GJD80866.1"/>
    <property type="molecule type" value="Genomic_DNA"/>
</dbReference>
<dbReference type="Proteomes" id="UP001055108">
    <property type="component" value="Unassembled WGS sequence"/>
</dbReference>
<organism evidence="2 3">
    <name type="scientific">Methylobacterium gregans</name>
    <dbReference type="NCBI Taxonomy" id="374424"/>
    <lineage>
        <taxon>Bacteria</taxon>
        <taxon>Pseudomonadati</taxon>
        <taxon>Pseudomonadota</taxon>
        <taxon>Alphaproteobacteria</taxon>
        <taxon>Hyphomicrobiales</taxon>
        <taxon>Methylobacteriaceae</taxon>
        <taxon>Methylobacterium</taxon>
    </lineage>
</organism>
<name>A0AA37MF31_9HYPH</name>
<sequence length="164" mass="17799">MPAASIRATSALTASIAGVLSSPRRISTMPWTMSSSSFMPAMPSRGWWPIVTLATSRTSTGAPPDWLSTVSSMSSVDRIKPTPRTTADWLPRLIRLPPTLRLLSLSVFTTPASVSPWAVSRSRSTAISKVLVLPPQPITSITPGTARKRRRSTQSCRDLRSRVL</sequence>
<evidence type="ECO:0000313" key="2">
    <source>
        <dbReference type="EMBL" id="GJD80866.1"/>
    </source>
</evidence>
<evidence type="ECO:0000256" key="1">
    <source>
        <dbReference type="SAM" id="MobiDB-lite"/>
    </source>
</evidence>
<feature type="region of interest" description="Disordered" evidence="1">
    <location>
        <begin position="141"/>
        <end position="164"/>
    </location>
</feature>
<protein>
    <submittedName>
        <fullName evidence="2">Uncharacterized protein</fullName>
    </submittedName>
</protein>
<evidence type="ECO:0000313" key="3">
    <source>
        <dbReference type="Proteomes" id="UP001055108"/>
    </source>
</evidence>
<comment type="caution">
    <text evidence="2">The sequence shown here is derived from an EMBL/GenBank/DDBJ whole genome shotgun (WGS) entry which is preliminary data.</text>
</comment>
<keyword evidence="3" id="KW-1185">Reference proteome</keyword>
<reference evidence="2" key="2">
    <citation type="submission" date="2021-08" db="EMBL/GenBank/DDBJ databases">
        <authorList>
            <person name="Tani A."/>
            <person name="Ola A."/>
            <person name="Ogura Y."/>
            <person name="Katsura K."/>
            <person name="Hayashi T."/>
        </authorList>
    </citation>
    <scope>NUCLEOTIDE SEQUENCE</scope>
    <source>
        <strain evidence="2">NBRC 103626</strain>
    </source>
</reference>
<reference evidence="2" key="1">
    <citation type="journal article" date="2016" name="Front. Microbiol.">
        <title>Genome Sequence of the Piezophilic, Mesophilic Sulfate-Reducing Bacterium Desulfovibrio indicus J2T.</title>
        <authorList>
            <person name="Cao J."/>
            <person name="Maignien L."/>
            <person name="Shao Z."/>
            <person name="Alain K."/>
            <person name="Jebbar M."/>
        </authorList>
    </citation>
    <scope>NUCLEOTIDE SEQUENCE</scope>
    <source>
        <strain evidence="2">NBRC 103626</strain>
    </source>
</reference>
<accession>A0AA37MF31</accession>